<accession>A0AAX3M617</accession>
<keyword evidence="2" id="KW-1133">Transmembrane helix</keyword>
<feature type="transmembrane region" description="Helical" evidence="2">
    <location>
        <begin position="6"/>
        <end position="23"/>
    </location>
</feature>
<dbReference type="RefSeq" id="WP_273615793.1">
    <property type="nucleotide sequence ID" value="NZ_CP117416.1"/>
</dbReference>
<dbReference type="AlphaFoldDB" id="A0AAX3M617"/>
<gene>
    <name evidence="3" type="ORF">PQ456_08900</name>
</gene>
<protein>
    <submittedName>
        <fullName evidence="3">Uncharacterized protein</fullName>
    </submittedName>
</protein>
<evidence type="ECO:0000313" key="3">
    <source>
        <dbReference type="EMBL" id="WCT57611.1"/>
    </source>
</evidence>
<evidence type="ECO:0000313" key="4">
    <source>
        <dbReference type="Proteomes" id="UP001220509"/>
    </source>
</evidence>
<keyword evidence="2" id="KW-0812">Transmembrane</keyword>
<dbReference type="Proteomes" id="UP001220509">
    <property type="component" value="Chromosome"/>
</dbReference>
<keyword evidence="1" id="KW-0175">Coiled coil</keyword>
<name>A0AAX3M617_9BACL</name>
<feature type="coiled-coil region" evidence="1">
    <location>
        <begin position="39"/>
        <end position="95"/>
    </location>
</feature>
<proteinExistence type="predicted"/>
<dbReference type="Pfam" id="PF19610">
    <property type="entry name" value="DUF6115"/>
    <property type="match status" value="1"/>
</dbReference>
<evidence type="ECO:0000256" key="2">
    <source>
        <dbReference type="SAM" id="Phobius"/>
    </source>
</evidence>
<sequence length="199" mass="22325">MNLPGWIYIVLIGAVAIVYGFLLPKARNVAATAQSMATVDKVEDTLEHYMAEIEKENEEIIDLVSKIKQESTAKQLALQEQLTEMRQRLIQLEQKPDPVIMQPVAQPIPPTQNPSYMPSQGTGTQGDALRESAARMAQEHSEPIVEQQADTTERIQDRYQELFALYKNGKSIDTIAKTVGLQRGEVQLILQLAKQEDHT</sequence>
<dbReference type="EMBL" id="CP117416">
    <property type="protein sequence ID" value="WCT57611.1"/>
    <property type="molecule type" value="Genomic_DNA"/>
</dbReference>
<reference evidence="3 4" key="1">
    <citation type="submission" date="2023-02" db="EMBL/GenBank/DDBJ databases">
        <title>Genome sequence of Paenibacillus kyungheensis KACC 18744.</title>
        <authorList>
            <person name="Kim S."/>
            <person name="Heo J."/>
            <person name="Kwon S.-W."/>
        </authorList>
    </citation>
    <scope>NUCLEOTIDE SEQUENCE [LARGE SCALE GENOMIC DNA]</scope>
    <source>
        <strain evidence="3 4">KACC 18744</strain>
    </source>
</reference>
<evidence type="ECO:0000256" key="1">
    <source>
        <dbReference type="SAM" id="Coils"/>
    </source>
</evidence>
<keyword evidence="2" id="KW-0472">Membrane</keyword>
<dbReference type="KEGG" id="pka:PQ456_08900"/>
<keyword evidence="4" id="KW-1185">Reference proteome</keyword>
<organism evidence="3 4">
    <name type="scientific">Paenibacillus kyungheensis</name>
    <dbReference type="NCBI Taxonomy" id="1452732"/>
    <lineage>
        <taxon>Bacteria</taxon>
        <taxon>Bacillati</taxon>
        <taxon>Bacillota</taxon>
        <taxon>Bacilli</taxon>
        <taxon>Bacillales</taxon>
        <taxon>Paenibacillaceae</taxon>
        <taxon>Paenibacillus</taxon>
    </lineage>
</organism>
<dbReference type="InterPro" id="IPR046118">
    <property type="entry name" value="DUF6115"/>
</dbReference>